<proteinExistence type="predicted"/>
<dbReference type="InterPro" id="IPR038071">
    <property type="entry name" value="UROD/MetE-like_sf"/>
</dbReference>
<evidence type="ECO:0000313" key="1">
    <source>
        <dbReference type="EMBL" id="APT86651.1"/>
    </source>
</evidence>
<dbReference type="AlphaFoldDB" id="A0A1L7CLB9"/>
<dbReference type="SUPFAM" id="SSF51726">
    <property type="entry name" value="UROD/MetE-like"/>
    <property type="match status" value="1"/>
</dbReference>
<gene>
    <name evidence="2" type="ORF">CFL01nite_00790</name>
    <name evidence="1" type="ORF">CFLV_05270</name>
</gene>
<keyword evidence="3" id="KW-1185">Reference proteome</keyword>
<accession>A0A1L7CLB9</accession>
<reference evidence="1 3" key="1">
    <citation type="submission" date="2014-08" db="EMBL/GenBank/DDBJ databases">
        <title>Complete genome sequence of Corynebacterium flavescens OJ8(T)(=DSM 20296(T)), isolated from cheese.</title>
        <authorList>
            <person name="Ruckert C."/>
            <person name="Albersmeier A."/>
            <person name="Winkler A."/>
            <person name="Kalinowski J."/>
        </authorList>
    </citation>
    <scope>NUCLEOTIDE SEQUENCE [LARGE SCALE GENOMIC DNA]</scope>
    <source>
        <strain evidence="1 3">OJ8</strain>
    </source>
</reference>
<protein>
    <submittedName>
        <fullName evidence="1">Methionine synthase</fullName>
    </submittedName>
</protein>
<dbReference type="GeneID" id="82880125"/>
<evidence type="ECO:0000313" key="4">
    <source>
        <dbReference type="Proteomes" id="UP000315353"/>
    </source>
</evidence>
<sequence length="306" mass="33485">MTGFGLGVLPGTSMQEAAEIVMGESGVLPCLPQLPQRGLGSDAVGRTAGLLEAVNVDRGPRSWQLTPRPQLLTRRTWDRMERDLDEIQESWGESVPQVKTQIVGPFSLAAAVELPNGHRVLTDPGAFRDLNEALHLGLEEHVAELKRRFHGEVKVQLDEPLLGRVLFGRLRGTTDFETIRAVPREVTFEILAAYKADFLRLETPLWEIATAAATVLVDFAGLGSNENLEGLGTHLEAGRRVGLGLTPGDPRASAIEIARHLDHLGLSRDYLTTDVDVFPTQVRDAPRDLAFATRLAEILERDAGDL</sequence>
<dbReference type="Proteomes" id="UP000185479">
    <property type="component" value="Chromosome"/>
</dbReference>
<evidence type="ECO:0000313" key="3">
    <source>
        <dbReference type="Proteomes" id="UP000185479"/>
    </source>
</evidence>
<dbReference type="OrthoDB" id="5242426at2"/>
<organism evidence="1 3">
    <name type="scientific">Corynebacterium flavescens</name>
    <dbReference type="NCBI Taxonomy" id="28028"/>
    <lineage>
        <taxon>Bacteria</taxon>
        <taxon>Bacillati</taxon>
        <taxon>Actinomycetota</taxon>
        <taxon>Actinomycetes</taxon>
        <taxon>Mycobacteriales</taxon>
        <taxon>Corynebacteriaceae</taxon>
        <taxon>Corynebacterium</taxon>
    </lineage>
</organism>
<dbReference type="EMBL" id="CP009246">
    <property type="protein sequence ID" value="APT86651.1"/>
    <property type="molecule type" value="Genomic_DNA"/>
</dbReference>
<dbReference type="KEGG" id="cfc:CFLV_05270"/>
<dbReference type="EMBL" id="BJNB01000001">
    <property type="protein sequence ID" value="GEB96584.1"/>
    <property type="molecule type" value="Genomic_DNA"/>
</dbReference>
<evidence type="ECO:0000313" key="2">
    <source>
        <dbReference type="EMBL" id="GEB96584.1"/>
    </source>
</evidence>
<reference evidence="2 4" key="2">
    <citation type="submission" date="2019-06" db="EMBL/GenBank/DDBJ databases">
        <title>Whole genome shotgun sequence of Corynebacterium flavescens NBRC 14136.</title>
        <authorList>
            <person name="Hosoyama A."/>
            <person name="Uohara A."/>
            <person name="Ohji S."/>
            <person name="Ichikawa N."/>
        </authorList>
    </citation>
    <scope>NUCLEOTIDE SEQUENCE [LARGE SCALE GENOMIC DNA]</scope>
    <source>
        <strain evidence="2 4">NBRC 14136</strain>
    </source>
</reference>
<dbReference type="Proteomes" id="UP000315353">
    <property type="component" value="Unassembled WGS sequence"/>
</dbReference>
<dbReference type="Gene3D" id="3.20.20.210">
    <property type="match status" value="1"/>
</dbReference>
<dbReference type="RefSeq" id="WP_075729648.1">
    <property type="nucleotide sequence ID" value="NZ_BJNB01000001.1"/>
</dbReference>
<dbReference type="STRING" id="28028.CFLV_05270"/>
<name>A0A1L7CLB9_CORFL</name>